<dbReference type="InterPro" id="IPR001841">
    <property type="entry name" value="Znf_RING"/>
</dbReference>
<keyword evidence="4" id="KW-0479">Metal-binding</keyword>
<dbReference type="InterPro" id="IPR013083">
    <property type="entry name" value="Znf_RING/FYVE/PHD"/>
</dbReference>
<keyword evidence="6" id="KW-0833">Ubl conjugation pathway</keyword>
<name>A0A8E0VEM3_9TREM</name>
<evidence type="ECO:0000256" key="7">
    <source>
        <dbReference type="ARBA" id="ARBA00022833"/>
    </source>
</evidence>
<evidence type="ECO:0000256" key="9">
    <source>
        <dbReference type="ARBA" id="ARBA00023136"/>
    </source>
</evidence>
<keyword evidence="2" id="KW-0808">Transferase</keyword>
<evidence type="ECO:0000256" key="11">
    <source>
        <dbReference type="SAM" id="MobiDB-lite"/>
    </source>
</evidence>
<feature type="transmembrane region" description="Helical" evidence="12">
    <location>
        <begin position="324"/>
        <end position="344"/>
    </location>
</feature>
<dbReference type="SMART" id="SM00744">
    <property type="entry name" value="RINGv"/>
    <property type="match status" value="1"/>
</dbReference>
<comment type="subcellular location">
    <subcellularLocation>
        <location evidence="1">Membrane</location>
        <topology evidence="1">Multi-pass membrane protein</topology>
    </subcellularLocation>
</comment>
<evidence type="ECO:0000313" key="15">
    <source>
        <dbReference type="EMBL" id="KAA0185240.1"/>
    </source>
</evidence>
<keyword evidence="5 10" id="KW-0863">Zinc-finger</keyword>
<gene>
    <name evidence="15" type="ORF">FBUS_07893</name>
</gene>
<feature type="transmembrane region" description="Helical" evidence="12">
    <location>
        <begin position="364"/>
        <end position="384"/>
    </location>
</feature>
<evidence type="ECO:0000256" key="10">
    <source>
        <dbReference type="PROSITE-ProRule" id="PRU00175"/>
    </source>
</evidence>
<proteinExistence type="predicted"/>
<feature type="domain" description="RING-CH-type" evidence="14">
    <location>
        <begin position="229"/>
        <end position="290"/>
    </location>
</feature>
<sequence>MSQSPSFRTVSSLIGGYKKKQLNSLNATNDAYFLDSSLPSRSPNRKTFLLNTSYRQVLNAPRPSLELNDENVLFANRRLLEKKIKHWRTADNIFLNNATFDSSAVHSTPTEHSSLFNPIRVSLANVHRTSTPHIRLLSRQTGKEDLFNSALIGAPRLALNQSYSSNPEVEETASKSTQIDYVVSSLDAKPVPEGQSQTQPPASPPIEPRHMLPVEVGKKQMKKSPNNTTMSDGPFRCRICLEEGDPERVLLSPCRCKGTVGLIHRQCLQLWLLESGKVNCELCGYAYIMTRSRRRSALGFSQTFVRRTGYFRDWIHLRSTRRHLLTDLICLILLTPSTYLGVYFCAVGAKNYSVENTLDWKFVGLWSLAVLLMTLFNLWVLLAIRHHWNNYKNYRCLQRRQATEEMRRLAALPRWRFSIQPRPRGSSIYLHSGTEPSARMTEPTSSAIQSDSTREFPSYIDSELEVHAQVIPAVLSSQRTQSTNQQTVVSVALSAVPEVTEEYTPSNTDKTDENTV</sequence>
<evidence type="ECO:0000256" key="1">
    <source>
        <dbReference type="ARBA" id="ARBA00004141"/>
    </source>
</evidence>
<evidence type="ECO:0000256" key="2">
    <source>
        <dbReference type="ARBA" id="ARBA00022679"/>
    </source>
</evidence>
<dbReference type="PROSITE" id="PS50089">
    <property type="entry name" value="ZF_RING_2"/>
    <property type="match status" value="1"/>
</dbReference>
<feature type="region of interest" description="Disordered" evidence="11">
    <location>
        <begin position="189"/>
        <end position="209"/>
    </location>
</feature>
<feature type="domain" description="RING-type" evidence="13">
    <location>
        <begin position="237"/>
        <end position="283"/>
    </location>
</feature>
<dbReference type="InterPro" id="IPR011016">
    <property type="entry name" value="Znf_RING-CH"/>
</dbReference>
<protein>
    <submittedName>
        <fullName evidence="15">E3 ubiquitin-protein ligase MARCH2</fullName>
    </submittedName>
</protein>
<feature type="compositionally biased region" description="Polar residues" evidence="11">
    <location>
        <begin position="442"/>
        <end position="451"/>
    </location>
</feature>
<dbReference type="Pfam" id="PF12906">
    <property type="entry name" value="RINGv"/>
    <property type="match status" value="1"/>
</dbReference>
<evidence type="ECO:0000256" key="6">
    <source>
        <dbReference type="ARBA" id="ARBA00022786"/>
    </source>
</evidence>
<evidence type="ECO:0000256" key="5">
    <source>
        <dbReference type="ARBA" id="ARBA00022771"/>
    </source>
</evidence>
<dbReference type="GO" id="GO:0004842">
    <property type="term" value="F:ubiquitin-protein transferase activity"/>
    <property type="evidence" value="ECO:0007669"/>
    <property type="project" value="TreeGrafter"/>
</dbReference>
<evidence type="ECO:0000259" key="13">
    <source>
        <dbReference type="PROSITE" id="PS50089"/>
    </source>
</evidence>
<dbReference type="Proteomes" id="UP000728185">
    <property type="component" value="Unassembled WGS sequence"/>
</dbReference>
<dbReference type="AlphaFoldDB" id="A0A8E0VEM3"/>
<evidence type="ECO:0000259" key="14">
    <source>
        <dbReference type="PROSITE" id="PS51292"/>
    </source>
</evidence>
<dbReference type="PROSITE" id="PS51292">
    <property type="entry name" value="ZF_RING_CH"/>
    <property type="match status" value="1"/>
</dbReference>
<keyword evidence="7" id="KW-0862">Zinc</keyword>
<evidence type="ECO:0000256" key="8">
    <source>
        <dbReference type="ARBA" id="ARBA00022989"/>
    </source>
</evidence>
<dbReference type="GO" id="GO:0008270">
    <property type="term" value="F:zinc ion binding"/>
    <property type="evidence" value="ECO:0007669"/>
    <property type="project" value="UniProtKB-KW"/>
</dbReference>
<dbReference type="Gene3D" id="3.30.40.10">
    <property type="entry name" value="Zinc/RING finger domain, C3HC4 (zinc finger)"/>
    <property type="match status" value="1"/>
</dbReference>
<evidence type="ECO:0000256" key="12">
    <source>
        <dbReference type="SAM" id="Phobius"/>
    </source>
</evidence>
<evidence type="ECO:0000313" key="16">
    <source>
        <dbReference type="Proteomes" id="UP000728185"/>
    </source>
</evidence>
<comment type="caution">
    <text evidence="15">The sequence shown here is derived from an EMBL/GenBank/DDBJ whole genome shotgun (WGS) entry which is preliminary data.</text>
</comment>
<organism evidence="15 16">
    <name type="scientific">Fasciolopsis buskii</name>
    <dbReference type="NCBI Taxonomy" id="27845"/>
    <lineage>
        <taxon>Eukaryota</taxon>
        <taxon>Metazoa</taxon>
        <taxon>Spiralia</taxon>
        <taxon>Lophotrochozoa</taxon>
        <taxon>Platyhelminthes</taxon>
        <taxon>Trematoda</taxon>
        <taxon>Digenea</taxon>
        <taxon>Plagiorchiida</taxon>
        <taxon>Echinostomata</taxon>
        <taxon>Echinostomatoidea</taxon>
        <taxon>Fasciolidae</taxon>
        <taxon>Fasciolopsis</taxon>
    </lineage>
</organism>
<keyword evidence="8 12" id="KW-1133">Transmembrane helix</keyword>
<keyword evidence="3 12" id="KW-0812">Transmembrane</keyword>
<accession>A0A8E0VEM3</accession>
<reference evidence="15" key="1">
    <citation type="submission" date="2019-05" db="EMBL/GenBank/DDBJ databases">
        <title>Annotation for the trematode Fasciolopsis buski.</title>
        <authorList>
            <person name="Choi Y.-J."/>
        </authorList>
    </citation>
    <scope>NUCLEOTIDE SEQUENCE</scope>
    <source>
        <strain evidence="15">HT</strain>
        <tissue evidence="15">Whole worm</tissue>
    </source>
</reference>
<dbReference type="PANTHER" id="PTHR46065:SF3">
    <property type="entry name" value="FI20425P1"/>
    <property type="match status" value="1"/>
</dbReference>
<dbReference type="CDD" id="cd16495">
    <property type="entry name" value="RING_CH-C4HC3_MARCH"/>
    <property type="match status" value="1"/>
</dbReference>
<dbReference type="GO" id="GO:0016020">
    <property type="term" value="C:membrane"/>
    <property type="evidence" value="ECO:0007669"/>
    <property type="project" value="UniProtKB-SubCell"/>
</dbReference>
<dbReference type="SUPFAM" id="SSF57850">
    <property type="entry name" value="RING/U-box"/>
    <property type="match status" value="1"/>
</dbReference>
<dbReference type="EMBL" id="LUCM01010603">
    <property type="protein sequence ID" value="KAA0185240.1"/>
    <property type="molecule type" value="Genomic_DNA"/>
</dbReference>
<evidence type="ECO:0000256" key="4">
    <source>
        <dbReference type="ARBA" id="ARBA00022723"/>
    </source>
</evidence>
<feature type="region of interest" description="Disordered" evidence="11">
    <location>
        <begin position="433"/>
        <end position="452"/>
    </location>
</feature>
<evidence type="ECO:0000256" key="3">
    <source>
        <dbReference type="ARBA" id="ARBA00022692"/>
    </source>
</evidence>
<dbReference type="GO" id="GO:0016567">
    <property type="term" value="P:protein ubiquitination"/>
    <property type="evidence" value="ECO:0007669"/>
    <property type="project" value="TreeGrafter"/>
</dbReference>
<dbReference type="OrthoDB" id="273089at2759"/>
<dbReference type="PANTHER" id="PTHR46065">
    <property type="entry name" value="E3 UBIQUITIN-PROTEIN LIGASE MARCH 2/3 FAMILY MEMBER"/>
    <property type="match status" value="1"/>
</dbReference>
<keyword evidence="16" id="KW-1185">Reference proteome</keyword>
<keyword evidence="9 12" id="KW-0472">Membrane</keyword>